<gene>
    <name evidence="2" type="ORF">HUJ06_024484</name>
</gene>
<dbReference type="EMBL" id="DUZY01000001">
    <property type="protein sequence ID" value="DAD23021.1"/>
    <property type="molecule type" value="Genomic_DNA"/>
</dbReference>
<reference evidence="2 3" key="1">
    <citation type="journal article" date="2020" name="Mol. Biol. Evol.">
        <title>Distinct Expression and Methylation Patterns for Genes with Different Fates following a Single Whole-Genome Duplication in Flowering Plants.</title>
        <authorList>
            <person name="Shi T."/>
            <person name="Rahmani R.S."/>
            <person name="Gugger P.F."/>
            <person name="Wang M."/>
            <person name="Li H."/>
            <person name="Zhang Y."/>
            <person name="Li Z."/>
            <person name="Wang Q."/>
            <person name="Van de Peer Y."/>
            <person name="Marchal K."/>
            <person name="Chen J."/>
        </authorList>
    </citation>
    <scope>NUCLEOTIDE SEQUENCE [LARGE SCALE GENOMIC DNA]</scope>
    <source>
        <tissue evidence="2">Leaf</tissue>
    </source>
</reference>
<evidence type="ECO:0000256" key="1">
    <source>
        <dbReference type="SAM" id="MobiDB-lite"/>
    </source>
</evidence>
<accession>A0A822XV20</accession>
<evidence type="ECO:0000313" key="3">
    <source>
        <dbReference type="Proteomes" id="UP000607653"/>
    </source>
</evidence>
<dbReference type="Proteomes" id="UP000607653">
    <property type="component" value="Unassembled WGS sequence"/>
</dbReference>
<dbReference type="AlphaFoldDB" id="A0A822XV20"/>
<keyword evidence="3" id="KW-1185">Reference proteome</keyword>
<organism evidence="2 3">
    <name type="scientific">Nelumbo nucifera</name>
    <name type="common">Sacred lotus</name>
    <dbReference type="NCBI Taxonomy" id="4432"/>
    <lineage>
        <taxon>Eukaryota</taxon>
        <taxon>Viridiplantae</taxon>
        <taxon>Streptophyta</taxon>
        <taxon>Embryophyta</taxon>
        <taxon>Tracheophyta</taxon>
        <taxon>Spermatophyta</taxon>
        <taxon>Magnoliopsida</taxon>
        <taxon>Proteales</taxon>
        <taxon>Nelumbonaceae</taxon>
        <taxon>Nelumbo</taxon>
    </lineage>
</organism>
<comment type="caution">
    <text evidence="2">The sequence shown here is derived from an EMBL/GenBank/DDBJ whole genome shotgun (WGS) entry which is preliminary data.</text>
</comment>
<protein>
    <submittedName>
        <fullName evidence="2">Uncharacterized protein</fullName>
    </submittedName>
</protein>
<sequence length="20" mass="2248">MDHSEGTYGTPQHIAWPHLA</sequence>
<feature type="region of interest" description="Disordered" evidence="1">
    <location>
        <begin position="1"/>
        <end position="20"/>
    </location>
</feature>
<proteinExistence type="predicted"/>
<name>A0A822XV20_NELNU</name>
<evidence type="ECO:0000313" key="2">
    <source>
        <dbReference type="EMBL" id="DAD23021.1"/>
    </source>
</evidence>